<dbReference type="EMBL" id="VDMD01000001">
    <property type="protein sequence ID" value="TRM69614.1"/>
    <property type="molecule type" value="Genomic_DNA"/>
</dbReference>
<evidence type="ECO:0000256" key="12">
    <source>
        <dbReference type="ARBA" id="ARBA00023136"/>
    </source>
</evidence>
<evidence type="ECO:0000256" key="6">
    <source>
        <dbReference type="ARBA" id="ARBA00022692"/>
    </source>
</evidence>
<keyword evidence="10 13" id="KW-0408">Iron</keyword>
<evidence type="ECO:0000256" key="8">
    <source>
        <dbReference type="ARBA" id="ARBA00022989"/>
    </source>
</evidence>
<dbReference type="GO" id="GO:0016705">
    <property type="term" value="F:oxidoreductase activity, acting on paired donors, with incorporation or reduction of molecular oxygen"/>
    <property type="evidence" value="ECO:0007669"/>
    <property type="project" value="InterPro"/>
</dbReference>
<name>A0A550CXT7_9AGAR</name>
<dbReference type="PRINTS" id="PR00385">
    <property type="entry name" value="P450"/>
</dbReference>
<comment type="subcellular location">
    <subcellularLocation>
        <location evidence="2">Membrane</location>
    </subcellularLocation>
</comment>
<evidence type="ECO:0000256" key="2">
    <source>
        <dbReference type="ARBA" id="ARBA00004370"/>
    </source>
</evidence>
<feature type="binding site" description="axial binding residue" evidence="13">
    <location>
        <position position="489"/>
    </location>
    <ligand>
        <name>heme</name>
        <dbReference type="ChEBI" id="CHEBI:30413"/>
    </ligand>
    <ligandPart>
        <name>Fe</name>
        <dbReference type="ChEBI" id="CHEBI:18248"/>
    </ligandPart>
</feature>
<evidence type="ECO:0000256" key="10">
    <source>
        <dbReference type="ARBA" id="ARBA00023004"/>
    </source>
</evidence>
<keyword evidence="7 13" id="KW-0479">Metal-binding</keyword>
<comment type="pathway">
    <text evidence="3">Secondary metabolite biosynthesis; terpenoid biosynthesis.</text>
</comment>
<sequence length="552" mass="62413">MHTIILALLASLLLLLLYALYTLFVAPRFSPIRRLPGPPVKGVFSNHLHALLDPAISPRVHDLMIRKYGRNVRVRGVGPWDERLLTFDPTALNHVLRNATIYQKPWQSRAFISSLIGCGILASEGHMHKRHRRVATPAFSPQNMRALVPVVFGKGEELKDRWMTIMREMDEGSSGVFDIAHWISRATFDVFGVAGFDYDFQAIQREDNELLCAYKDMFELAVSQGSFLHTMTSIYVPFLLRIFPTKAQRTIVRCRGTIRRITGDIIQHKKRKLEEGVRSGKLYEAKDILTLLLKSNMSTDIPPDQRITDADLLDNINTLAFAGSDTSSLALTWTLHLLAEHPDIQTQLRNELLALRPPPTATLTADEIHSLYDAVADQPLLHNVMQESLRLIPPIHSSLRVCTRDDVVPTKYPVHDGDGRVIEGKNDFFLPKGTMVHVPIEAFNLDKEVWGDDAWEFKPQRWDDLPELAKNQPGVFPSILTFSGGTRSCIGMRFSVIEIKAVLYTLITNFVFATTEEQVIKANVVLTRPYVTGKYKEGSRCPLRVTVYEPQA</sequence>
<dbReference type="Pfam" id="PF00067">
    <property type="entry name" value="p450"/>
    <property type="match status" value="1"/>
</dbReference>
<dbReference type="InterPro" id="IPR002401">
    <property type="entry name" value="Cyt_P450_E_grp-I"/>
</dbReference>
<evidence type="ECO:0000256" key="3">
    <source>
        <dbReference type="ARBA" id="ARBA00004721"/>
    </source>
</evidence>
<dbReference type="AlphaFoldDB" id="A0A550CXT7"/>
<dbReference type="Proteomes" id="UP000320762">
    <property type="component" value="Unassembled WGS sequence"/>
</dbReference>
<evidence type="ECO:0000256" key="13">
    <source>
        <dbReference type="PIRSR" id="PIRSR602401-1"/>
    </source>
</evidence>
<keyword evidence="5 13" id="KW-0349">Heme</keyword>
<evidence type="ECO:0000256" key="1">
    <source>
        <dbReference type="ARBA" id="ARBA00001971"/>
    </source>
</evidence>
<dbReference type="GO" id="GO:0020037">
    <property type="term" value="F:heme binding"/>
    <property type="evidence" value="ECO:0007669"/>
    <property type="project" value="InterPro"/>
</dbReference>
<evidence type="ECO:0000313" key="16">
    <source>
        <dbReference type="Proteomes" id="UP000320762"/>
    </source>
</evidence>
<dbReference type="PANTHER" id="PTHR24305:SF166">
    <property type="entry name" value="CYTOCHROME P450 12A4, MITOCHONDRIAL-RELATED"/>
    <property type="match status" value="1"/>
</dbReference>
<evidence type="ECO:0000256" key="14">
    <source>
        <dbReference type="RuleBase" id="RU000461"/>
    </source>
</evidence>
<keyword evidence="9 14" id="KW-0560">Oxidoreductase</keyword>
<gene>
    <name evidence="15" type="ORF">BD626DRAFT_474755</name>
</gene>
<comment type="similarity">
    <text evidence="4 14">Belongs to the cytochrome P450 family.</text>
</comment>
<keyword evidence="11 14" id="KW-0503">Monooxygenase</keyword>
<evidence type="ECO:0000256" key="9">
    <source>
        <dbReference type="ARBA" id="ARBA00023002"/>
    </source>
</evidence>
<reference evidence="15 16" key="1">
    <citation type="journal article" date="2019" name="New Phytol.">
        <title>Comparative genomics reveals unique wood-decay strategies and fruiting body development in the Schizophyllaceae.</title>
        <authorList>
            <person name="Almasi E."/>
            <person name="Sahu N."/>
            <person name="Krizsan K."/>
            <person name="Balint B."/>
            <person name="Kovacs G.M."/>
            <person name="Kiss B."/>
            <person name="Cseklye J."/>
            <person name="Drula E."/>
            <person name="Henrissat B."/>
            <person name="Nagy I."/>
            <person name="Chovatia M."/>
            <person name="Adam C."/>
            <person name="LaButti K."/>
            <person name="Lipzen A."/>
            <person name="Riley R."/>
            <person name="Grigoriev I.V."/>
            <person name="Nagy L.G."/>
        </authorList>
    </citation>
    <scope>NUCLEOTIDE SEQUENCE [LARGE SCALE GENOMIC DNA]</scope>
    <source>
        <strain evidence="15 16">NL-1724</strain>
    </source>
</reference>
<protein>
    <submittedName>
        <fullName evidence="15">Cytochrome-450 hydroxylase</fullName>
    </submittedName>
</protein>
<dbReference type="GO" id="GO:0005506">
    <property type="term" value="F:iron ion binding"/>
    <property type="evidence" value="ECO:0007669"/>
    <property type="project" value="InterPro"/>
</dbReference>
<keyword evidence="16" id="KW-1185">Reference proteome</keyword>
<keyword evidence="12" id="KW-0472">Membrane</keyword>
<dbReference type="Gene3D" id="1.10.630.10">
    <property type="entry name" value="Cytochrome P450"/>
    <property type="match status" value="1"/>
</dbReference>
<evidence type="ECO:0000256" key="11">
    <source>
        <dbReference type="ARBA" id="ARBA00023033"/>
    </source>
</evidence>
<evidence type="ECO:0000256" key="7">
    <source>
        <dbReference type="ARBA" id="ARBA00022723"/>
    </source>
</evidence>
<dbReference type="PRINTS" id="PR00463">
    <property type="entry name" value="EP450I"/>
</dbReference>
<dbReference type="OrthoDB" id="1470350at2759"/>
<evidence type="ECO:0000256" key="4">
    <source>
        <dbReference type="ARBA" id="ARBA00010617"/>
    </source>
</evidence>
<evidence type="ECO:0000256" key="5">
    <source>
        <dbReference type="ARBA" id="ARBA00022617"/>
    </source>
</evidence>
<evidence type="ECO:0000313" key="15">
    <source>
        <dbReference type="EMBL" id="TRM69614.1"/>
    </source>
</evidence>
<accession>A0A550CXT7</accession>
<keyword evidence="6" id="KW-0812">Transmembrane</keyword>
<comment type="cofactor">
    <cofactor evidence="1 13">
        <name>heme</name>
        <dbReference type="ChEBI" id="CHEBI:30413"/>
    </cofactor>
</comment>
<dbReference type="SUPFAM" id="SSF48264">
    <property type="entry name" value="Cytochrome P450"/>
    <property type="match status" value="1"/>
</dbReference>
<proteinExistence type="inferred from homology"/>
<dbReference type="GO" id="GO:0016020">
    <property type="term" value="C:membrane"/>
    <property type="evidence" value="ECO:0007669"/>
    <property type="project" value="UniProtKB-SubCell"/>
</dbReference>
<dbReference type="PANTHER" id="PTHR24305">
    <property type="entry name" value="CYTOCHROME P450"/>
    <property type="match status" value="1"/>
</dbReference>
<dbReference type="InterPro" id="IPR036396">
    <property type="entry name" value="Cyt_P450_sf"/>
</dbReference>
<keyword evidence="8" id="KW-1133">Transmembrane helix</keyword>
<dbReference type="STRING" id="97359.A0A550CXT7"/>
<dbReference type="PROSITE" id="PS00086">
    <property type="entry name" value="CYTOCHROME_P450"/>
    <property type="match status" value="1"/>
</dbReference>
<dbReference type="CDD" id="cd11069">
    <property type="entry name" value="CYP_FUM15-like"/>
    <property type="match status" value="1"/>
</dbReference>
<dbReference type="GO" id="GO:0004497">
    <property type="term" value="F:monooxygenase activity"/>
    <property type="evidence" value="ECO:0007669"/>
    <property type="project" value="UniProtKB-KW"/>
</dbReference>
<dbReference type="InterPro" id="IPR001128">
    <property type="entry name" value="Cyt_P450"/>
</dbReference>
<dbReference type="InterPro" id="IPR017972">
    <property type="entry name" value="Cyt_P450_CS"/>
</dbReference>
<comment type="caution">
    <text evidence="15">The sequence shown here is derived from an EMBL/GenBank/DDBJ whole genome shotgun (WGS) entry which is preliminary data.</text>
</comment>
<dbReference type="InterPro" id="IPR050121">
    <property type="entry name" value="Cytochrome_P450_monoxygenase"/>
</dbReference>
<organism evidence="15 16">
    <name type="scientific">Schizophyllum amplum</name>
    <dbReference type="NCBI Taxonomy" id="97359"/>
    <lineage>
        <taxon>Eukaryota</taxon>
        <taxon>Fungi</taxon>
        <taxon>Dikarya</taxon>
        <taxon>Basidiomycota</taxon>
        <taxon>Agaricomycotina</taxon>
        <taxon>Agaricomycetes</taxon>
        <taxon>Agaricomycetidae</taxon>
        <taxon>Agaricales</taxon>
        <taxon>Schizophyllaceae</taxon>
        <taxon>Schizophyllum</taxon>
    </lineage>
</organism>